<dbReference type="EMBL" id="JAUNZN010000001">
    <property type="protein sequence ID" value="KAK4828851.1"/>
    <property type="molecule type" value="Genomic_DNA"/>
</dbReference>
<proteinExistence type="predicted"/>
<sequence length="262" mass="28603">MLSIDSGGFSSSCALTILTPTLHKWAASLYSSQVTCPCFHCLRSSLLLFTLTSRSRLSHAGLFPSLPDFLHLGTESSCALWKASLKTCQLCSPPLSLRTISQGVLLTNSLKSWKFAFLKFRDCELHQCMITAAQAASNLDVIDELTCTGDHQVQYCIPSGTPEALLCTKLGHLSLKGGAVFAEKKESNPNRTDNYKHTAFVRNANRKYPNAISSIKCLCINSKIQLIEITEIPVAKQELLNSAYGKQNAATSVTKALRLPCT</sequence>
<protein>
    <submittedName>
        <fullName evidence="1">Uncharacterized protein</fullName>
    </submittedName>
</protein>
<evidence type="ECO:0000313" key="1">
    <source>
        <dbReference type="EMBL" id="KAK4828851.1"/>
    </source>
</evidence>
<accession>A0AAN7NPY2</accession>
<dbReference type="Proteomes" id="UP001333110">
    <property type="component" value="Unassembled WGS sequence"/>
</dbReference>
<name>A0AAN7NPY2_MYCAM</name>
<gene>
    <name evidence="1" type="ORF">QYF61_000908</name>
</gene>
<comment type="caution">
    <text evidence="1">The sequence shown here is derived from an EMBL/GenBank/DDBJ whole genome shotgun (WGS) entry which is preliminary data.</text>
</comment>
<dbReference type="AlphaFoldDB" id="A0AAN7NPY2"/>
<evidence type="ECO:0000313" key="2">
    <source>
        <dbReference type="Proteomes" id="UP001333110"/>
    </source>
</evidence>
<keyword evidence="2" id="KW-1185">Reference proteome</keyword>
<reference evidence="1 2" key="1">
    <citation type="journal article" date="2023" name="J. Hered.">
        <title>Chromosome-level genome of the wood stork (Mycteria americana) provides insight into avian chromosome evolution.</title>
        <authorList>
            <person name="Flamio R. Jr."/>
            <person name="Ramstad K.M."/>
        </authorList>
    </citation>
    <scope>NUCLEOTIDE SEQUENCE [LARGE SCALE GENOMIC DNA]</scope>
    <source>
        <strain evidence="1">JAX WOST 10</strain>
    </source>
</reference>
<organism evidence="1 2">
    <name type="scientific">Mycteria americana</name>
    <name type="common">Wood stork</name>
    <dbReference type="NCBI Taxonomy" id="33587"/>
    <lineage>
        <taxon>Eukaryota</taxon>
        <taxon>Metazoa</taxon>
        <taxon>Chordata</taxon>
        <taxon>Craniata</taxon>
        <taxon>Vertebrata</taxon>
        <taxon>Euteleostomi</taxon>
        <taxon>Archelosauria</taxon>
        <taxon>Archosauria</taxon>
        <taxon>Dinosauria</taxon>
        <taxon>Saurischia</taxon>
        <taxon>Theropoda</taxon>
        <taxon>Coelurosauria</taxon>
        <taxon>Aves</taxon>
        <taxon>Neognathae</taxon>
        <taxon>Neoaves</taxon>
        <taxon>Aequornithes</taxon>
        <taxon>Ciconiiformes</taxon>
        <taxon>Ciconiidae</taxon>
        <taxon>Mycteria</taxon>
    </lineage>
</organism>
<feature type="non-terminal residue" evidence="1">
    <location>
        <position position="262"/>
    </location>
</feature>